<dbReference type="Proteomes" id="UP000288859">
    <property type="component" value="Unassembled WGS sequence"/>
</dbReference>
<dbReference type="AlphaFoldDB" id="A0A438MR70"/>
<protein>
    <recommendedName>
        <fullName evidence="4">Protein kinase domain-containing protein</fullName>
    </recommendedName>
</protein>
<keyword evidence="2" id="KW-0547">Nucleotide-binding</keyword>
<dbReference type="SMART" id="SM00220">
    <property type="entry name" value="S_TKc"/>
    <property type="match status" value="1"/>
</dbReference>
<keyword evidence="3" id="KW-0067">ATP-binding</keyword>
<dbReference type="InterPro" id="IPR011009">
    <property type="entry name" value="Kinase-like_dom_sf"/>
</dbReference>
<dbReference type="Gene3D" id="1.10.510.10">
    <property type="entry name" value="Transferase(Phosphotransferase) domain 1"/>
    <property type="match status" value="1"/>
</dbReference>
<proteinExistence type="predicted"/>
<evidence type="ECO:0000313" key="6">
    <source>
        <dbReference type="Proteomes" id="UP000288859"/>
    </source>
</evidence>
<dbReference type="InterPro" id="IPR000719">
    <property type="entry name" value="Prot_kinase_dom"/>
</dbReference>
<dbReference type="InterPro" id="IPR050117">
    <property type="entry name" value="MAPK"/>
</dbReference>
<gene>
    <name evidence="5" type="ORF">B0A52_10043</name>
</gene>
<keyword evidence="1" id="KW-0808">Transferase</keyword>
<evidence type="ECO:0000256" key="2">
    <source>
        <dbReference type="ARBA" id="ARBA00022741"/>
    </source>
</evidence>
<evidence type="ECO:0000256" key="1">
    <source>
        <dbReference type="ARBA" id="ARBA00022527"/>
    </source>
</evidence>
<evidence type="ECO:0000313" key="5">
    <source>
        <dbReference type="EMBL" id="RVX66109.1"/>
    </source>
</evidence>
<accession>A0A438MR70</accession>
<dbReference type="Pfam" id="PF00069">
    <property type="entry name" value="Pkinase"/>
    <property type="match status" value="1"/>
</dbReference>
<dbReference type="OrthoDB" id="5979581at2759"/>
<dbReference type="PROSITE" id="PS50011">
    <property type="entry name" value="PROTEIN_KINASE_DOM"/>
    <property type="match status" value="1"/>
</dbReference>
<dbReference type="PANTHER" id="PTHR24055">
    <property type="entry name" value="MITOGEN-ACTIVATED PROTEIN KINASE"/>
    <property type="match status" value="1"/>
</dbReference>
<reference evidence="5 6" key="1">
    <citation type="submission" date="2017-03" db="EMBL/GenBank/DDBJ databases">
        <title>Genomes of endolithic fungi from Antarctica.</title>
        <authorList>
            <person name="Coleine C."/>
            <person name="Masonjones S."/>
            <person name="Stajich J.E."/>
        </authorList>
    </citation>
    <scope>NUCLEOTIDE SEQUENCE [LARGE SCALE GENOMIC DNA]</scope>
    <source>
        <strain evidence="5 6">CCFEE 6314</strain>
    </source>
</reference>
<dbReference type="EMBL" id="NAJM01000069">
    <property type="protein sequence ID" value="RVX66109.1"/>
    <property type="molecule type" value="Genomic_DNA"/>
</dbReference>
<dbReference type="VEuPathDB" id="FungiDB:PV10_01494"/>
<keyword evidence="1" id="KW-0723">Serine/threonine-protein kinase</keyword>
<dbReference type="GO" id="GO:0005524">
    <property type="term" value="F:ATP binding"/>
    <property type="evidence" value="ECO:0007669"/>
    <property type="project" value="UniProtKB-KW"/>
</dbReference>
<organism evidence="5 6">
    <name type="scientific">Exophiala mesophila</name>
    <name type="common">Black yeast-like fungus</name>
    <dbReference type="NCBI Taxonomy" id="212818"/>
    <lineage>
        <taxon>Eukaryota</taxon>
        <taxon>Fungi</taxon>
        <taxon>Dikarya</taxon>
        <taxon>Ascomycota</taxon>
        <taxon>Pezizomycotina</taxon>
        <taxon>Eurotiomycetes</taxon>
        <taxon>Chaetothyriomycetidae</taxon>
        <taxon>Chaetothyriales</taxon>
        <taxon>Herpotrichiellaceae</taxon>
        <taxon>Exophiala</taxon>
    </lineage>
</organism>
<evidence type="ECO:0000259" key="4">
    <source>
        <dbReference type="PROSITE" id="PS50011"/>
    </source>
</evidence>
<dbReference type="SUPFAM" id="SSF56112">
    <property type="entry name" value="Protein kinase-like (PK-like)"/>
    <property type="match status" value="1"/>
</dbReference>
<sequence>MANRTSKLGPGSLLQGKKALYQICGLFSKNNQHVWPAFAMQSRRPVVIKQALPGQHQNEIEALRLCQGSPYIRQLVDTTESPPTMVLEHLDTSLFSASRHCQLDVTDLKQAIKASLKGLSLLHGLGRIHSGKFTSPSSQHTVWRISKLSDIKPDNILANRGTEGTSRFKDIKLCDLGDSTIQNISQGSQRFATGTAAYRAPEVILQAPPTTSLDIWALGATALYFLVSDHFFAPKSLSRDVKMVNHKVLQCQMECFGPFPDRFDIVPTESQAELQELQELDNSTEF</sequence>
<evidence type="ECO:0000256" key="3">
    <source>
        <dbReference type="ARBA" id="ARBA00022840"/>
    </source>
</evidence>
<keyword evidence="1" id="KW-0418">Kinase</keyword>
<comment type="caution">
    <text evidence="5">The sequence shown here is derived from an EMBL/GenBank/DDBJ whole genome shotgun (WGS) entry which is preliminary data.</text>
</comment>
<feature type="domain" description="Protein kinase" evidence="4">
    <location>
        <begin position="2"/>
        <end position="286"/>
    </location>
</feature>
<name>A0A438MR70_EXOME</name>
<dbReference type="GO" id="GO:0004674">
    <property type="term" value="F:protein serine/threonine kinase activity"/>
    <property type="evidence" value="ECO:0007669"/>
    <property type="project" value="UniProtKB-KW"/>
</dbReference>